<proteinExistence type="predicted"/>
<gene>
    <name evidence="1" type="ORF">NCTC1659_01354</name>
    <name evidence="2" type="ORF">NCTC8540_01504</name>
</gene>
<keyword evidence="3" id="KW-1185">Reference proteome</keyword>
<accession>A0A1V4B213</accession>
<evidence type="ECO:0000313" key="3">
    <source>
        <dbReference type="Proteomes" id="UP000254329"/>
    </source>
</evidence>
<organism evidence="1 3">
    <name type="scientific">Canicola haemoglobinophilus</name>
    <dbReference type="NCBI Taxonomy" id="733"/>
    <lineage>
        <taxon>Bacteria</taxon>
        <taxon>Pseudomonadati</taxon>
        <taxon>Pseudomonadota</taxon>
        <taxon>Gammaproteobacteria</taxon>
        <taxon>Pasteurellales</taxon>
        <taxon>Pasteurellaceae</taxon>
        <taxon>Canicola</taxon>
    </lineage>
</organism>
<dbReference type="OrthoDB" id="5690412at2"/>
<sequence length="181" mass="20897">MILNNKWVPEVPRPELTDEAFEKFIKVWIEKEYPDDCEGIPAEETGLYEALLSDWKGSDELMAEDLIKCYGWSYAEAKEFEEKSLSFAINKKEREMFQQWVAENGYTLPFPTGSRVKIDTWRGAVYGVIAQNQGEYFSTKGQAVVNLDIENAIVTYSGTVLDQRAFPWEMLELVEEQNETL</sequence>
<protein>
    <submittedName>
        <fullName evidence="1">Uncharacterized protein</fullName>
    </submittedName>
</protein>
<name>A0A1V4B213_9PAST</name>
<reference evidence="3 4" key="1">
    <citation type="submission" date="2018-06" db="EMBL/GenBank/DDBJ databases">
        <authorList>
            <consortium name="Pathogen Informatics"/>
            <person name="Doyle S."/>
        </authorList>
    </citation>
    <scope>NUCLEOTIDE SEQUENCE [LARGE SCALE GENOMIC DNA]</scope>
    <source>
        <strain evidence="1 3">NCTC1659</strain>
        <strain evidence="2 4">NCTC8540</strain>
    </source>
</reference>
<evidence type="ECO:0000313" key="1">
    <source>
        <dbReference type="EMBL" id="STO60083.1"/>
    </source>
</evidence>
<dbReference type="RefSeq" id="WP_078218101.1">
    <property type="nucleotide sequence ID" value="NZ_MUXZ01000009.1"/>
</dbReference>
<dbReference type="Proteomes" id="UP000254329">
    <property type="component" value="Unassembled WGS sequence"/>
</dbReference>
<dbReference type="Proteomes" id="UP000254496">
    <property type="component" value="Unassembled WGS sequence"/>
</dbReference>
<evidence type="ECO:0000313" key="2">
    <source>
        <dbReference type="EMBL" id="STO68984.1"/>
    </source>
</evidence>
<dbReference type="EMBL" id="UGHF01000001">
    <property type="protein sequence ID" value="STO60083.1"/>
    <property type="molecule type" value="Genomic_DNA"/>
</dbReference>
<dbReference type="EMBL" id="UGHJ01000001">
    <property type="protein sequence ID" value="STO68984.1"/>
    <property type="molecule type" value="Genomic_DNA"/>
</dbReference>
<evidence type="ECO:0000313" key="4">
    <source>
        <dbReference type="Proteomes" id="UP000254496"/>
    </source>
</evidence>
<dbReference type="AlphaFoldDB" id="A0A1V4B213"/>